<accession>A0A6N0HNH5</accession>
<protein>
    <submittedName>
        <fullName evidence="1">Uncharacterized protein</fullName>
    </submittedName>
</protein>
<gene>
    <name evidence="1" type="ORF">HUE58_01685</name>
</gene>
<dbReference type="EMBL" id="CP054490">
    <property type="protein sequence ID" value="QKQ23912.1"/>
    <property type="molecule type" value="Genomic_DNA"/>
</dbReference>
<evidence type="ECO:0000313" key="2">
    <source>
        <dbReference type="Proteomes" id="UP000509429"/>
    </source>
</evidence>
<dbReference type="RefSeq" id="WP_174605352.1">
    <property type="nucleotide sequence ID" value="NZ_CP054490.1"/>
</dbReference>
<sequence>MQVYQDKYIIYRDYLLCKEIINEVRSIAETYAQIMALEKALQLIVPQLSDEVLKNWGSFIVERVVKRQRDCSSDTLVVQQFWNFYESYNENVINSNSMVEFARSNLNHFTLKRRLPLISTTLKTLLISADSK</sequence>
<evidence type="ECO:0000313" key="1">
    <source>
        <dbReference type="EMBL" id="QKQ23912.1"/>
    </source>
</evidence>
<proteinExistence type="predicted"/>
<dbReference type="KEGG" id="reo:HUE58_01685"/>
<dbReference type="Proteomes" id="UP000509429">
    <property type="component" value="Chromosome"/>
</dbReference>
<keyword evidence="2" id="KW-1185">Reference proteome</keyword>
<dbReference type="AlphaFoldDB" id="A0A6N0HNH5"/>
<organism evidence="1 2">
    <name type="scientific">Candidatus Ruthia endofausta</name>
    <dbReference type="NCBI Taxonomy" id="2738852"/>
    <lineage>
        <taxon>Bacteria</taxon>
        <taxon>Pseudomonadati</taxon>
        <taxon>Pseudomonadota</taxon>
        <taxon>Gammaproteobacteria</taxon>
        <taxon>Candidatus Pseudothioglobaceae</taxon>
        <taxon>Candidatus Ruthturnera</taxon>
    </lineage>
</organism>
<reference evidence="1 2" key="1">
    <citation type="submission" date="2020-05" db="EMBL/GenBank/DDBJ databases">
        <title>Horizontal transmission and recombination maintain forever young bacterial symbiont genomes.</title>
        <authorList>
            <person name="Russell S.L."/>
            <person name="Pepper-Tunick E."/>
            <person name="Svedberg J."/>
            <person name="Byrne A."/>
            <person name="Ruelas Castillo J."/>
            <person name="Vollmers C."/>
            <person name="Beinart R.A."/>
            <person name="Corbett-Detig R."/>
        </authorList>
    </citation>
    <scope>NUCLEOTIDE SEQUENCE [LARGE SCALE GENOMIC DNA]</scope>
    <source>
        <strain evidence="1">JDF_Ridge</strain>
    </source>
</reference>
<name>A0A6N0HNH5_9GAMM</name>